<name>A0A7T7Z8D0_9CAUD</name>
<accession>A0A7T7Z8D0</accession>
<dbReference type="InterPro" id="IPR024796">
    <property type="entry name" value="T4_endonuc_V"/>
</dbReference>
<reference evidence="1 2" key="1">
    <citation type="submission" date="2020-12" db="EMBL/GenBank/DDBJ databases">
        <authorList>
            <person name="Esmael A."/>
        </authorList>
    </citation>
    <scope>NUCLEOTIDE SEQUENCE [LARGE SCALE GENOMIC DNA]</scope>
</reference>
<keyword evidence="1" id="KW-0378">Hydrolase</keyword>
<evidence type="ECO:0000313" key="1">
    <source>
        <dbReference type="EMBL" id="QQO39039.1"/>
    </source>
</evidence>
<keyword evidence="1" id="KW-0540">Nuclease</keyword>
<sequence>MAGYDYPVDLKCRNYTMTRINVIPVESLCDQHLLAEYKELAPVVLNVVNGKRRNLKGAPKQYKLNEGHVLFFRDKLIYLIERYDQLVAELISRGYVVNYPSLRNQVTSDNRQELAIYLNDYQPTQAAVEENAERIVERLNGMGKITYNRTPVDPSYMVNVMKQTFQF</sequence>
<dbReference type="Pfam" id="PF03013">
    <property type="entry name" value="Pyr_excise"/>
    <property type="match status" value="1"/>
</dbReference>
<proteinExistence type="predicted"/>
<keyword evidence="1" id="KW-0255">Endonuclease</keyword>
<dbReference type="Proteomes" id="UP000595307">
    <property type="component" value="Segment"/>
</dbReference>
<dbReference type="SUPFAM" id="SSF47077">
    <property type="entry name" value="T4 endonuclease V"/>
    <property type="match status" value="1"/>
</dbReference>
<evidence type="ECO:0000313" key="2">
    <source>
        <dbReference type="Proteomes" id="UP000595307"/>
    </source>
</evidence>
<organism evidence="1 2">
    <name type="scientific">Salmonella phage SPHG3</name>
    <dbReference type="NCBI Taxonomy" id="2801526"/>
    <lineage>
        <taxon>Viruses</taxon>
        <taxon>Duplodnaviria</taxon>
        <taxon>Heunggongvirae</taxon>
        <taxon>Uroviricota</taxon>
        <taxon>Caudoviricetes</taxon>
        <taxon>Pantevenvirales</taxon>
        <taxon>Ackermannviridae</taxon>
        <taxon>Cvivirinae</taxon>
        <taxon>Kuttervirus</taxon>
        <taxon>Kuttervirus STW77</taxon>
    </lineage>
</organism>
<dbReference type="EMBL" id="MW388005">
    <property type="protein sequence ID" value="QQO39039.1"/>
    <property type="molecule type" value="Genomic_DNA"/>
</dbReference>
<protein>
    <submittedName>
        <fullName evidence="1">Endonuclease</fullName>
    </submittedName>
</protein>
<dbReference type="Gene3D" id="1.10.440.10">
    <property type="entry name" value="T4 endonuclease V"/>
    <property type="match status" value="1"/>
</dbReference>
<dbReference type="GO" id="GO:0004519">
    <property type="term" value="F:endonuclease activity"/>
    <property type="evidence" value="ECO:0007669"/>
    <property type="project" value="UniProtKB-KW"/>
</dbReference>
<dbReference type="InterPro" id="IPR004260">
    <property type="entry name" value="Pyr-dimer_DNA_glycosylase"/>
</dbReference>